<dbReference type="GO" id="GO:0016539">
    <property type="term" value="P:intein-mediated protein splicing"/>
    <property type="evidence" value="ECO:0007669"/>
    <property type="project" value="InterPro"/>
</dbReference>
<dbReference type="SMART" id="SM00306">
    <property type="entry name" value="HintN"/>
    <property type="match status" value="1"/>
</dbReference>
<dbReference type="PROSITE" id="PS50819">
    <property type="entry name" value="INTEIN_ENDONUCLEASE"/>
    <property type="match status" value="1"/>
</dbReference>
<gene>
    <name evidence="6" type="ORF">GW779_01285</name>
    <name evidence="5" type="ORF">GW910_00820</name>
</gene>
<feature type="compositionally biased region" description="Basic and acidic residues" evidence="3">
    <location>
        <begin position="817"/>
        <end position="864"/>
    </location>
</feature>
<evidence type="ECO:0000256" key="3">
    <source>
        <dbReference type="SAM" id="MobiDB-lite"/>
    </source>
</evidence>
<dbReference type="InterPro" id="IPR006141">
    <property type="entry name" value="Intein_N"/>
</dbReference>
<dbReference type="SUPFAM" id="SSF51294">
    <property type="entry name" value="Hedgehog/intein (Hint) domain"/>
    <property type="match status" value="1"/>
</dbReference>
<dbReference type="PRINTS" id="PR00379">
    <property type="entry name" value="INTEIN"/>
</dbReference>
<dbReference type="CDD" id="cd19067">
    <property type="entry name" value="PfuEndoQ-like"/>
    <property type="match status" value="1"/>
</dbReference>
<evidence type="ECO:0000256" key="1">
    <source>
        <dbReference type="ARBA" id="ARBA00022813"/>
    </source>
</evidence>
<dbReference type="CDD" id="cd00081">
    <property type="entry name" value="Hint"/>
    <property type="match status" value="1"/>
</dbReference>
<dbReference type="InterPro" id="IPR004042">
    <property type="entry name" value="Intein_endonuc_central"/>
</dbReference>
<name>A0A8J7YR42_9ARCH</name>
<keyword evidence="1" id="KW-0068">Autocatalytic cleavage</keyword>
<dbReference type="Proteomes" id="UP000738826">
    <property type="component" value="Unassembled WGS sequence"/>
</dbReference>
<dbReference type="AlphaFoldDB" id="A0A8J7YR42"/>
<dbReference type="EMBL" id="JAACVF010000019">
    <property type="protein sequence ID" value="NCN64609.1"/>
    <property type="molecule type" value="Genomic_DNA"/>
</dbReference>
<dbReference type="InterPro" id="IPR006142">
    <property type="entry name" value="INTEIN"/>
</dbReference>
<dbReference type="InterPro" id="IPR003587">
    <property type="entry name" value="Hint_dom_N"/>
</dbReference>
<dbReference type="InterPro" id="IPR027434">
    <property type="entry name" value="Homing_endonucl"/>
</dbReference>
<dbReference type="GO" id="GO:0004519">
    <property type="term" value="F:endonuclease activity"/>
    <property type="evidence" value="ECO:0007669"/>
    <property type="project" value="InterPro"/>
</dbReference>
<evidence type="ECO:0000259" key="4">
    <source>
        <dbReference type="PROSITE" id="PS50819"/>
    </source>
</evidence>
<feature type="region of interest" description="Disordered" evidence="3">
    <location>
        <begin position="814"/>
        <end position="864"/>
    </location>
</feature>
<accession>A0A8J7YR42</accession>
<feature type="domain" description="DOD-type homing endonuclease" evidence="4">
    <location>
        <begin position="333"/>
        <end position="464"/>
    </location>
</feature>
<evidence type="ECO:0000313" key="6">
    <source>
        <dbReference type="EMBL" id="NCS91046.1"/>
    </source>
</evidence>
<proteinExistence type="predicted"/>
<dbReference type="PANTHER" id="PTHR40084">
    <property type="entry name" value="PHOSPHOHYDROLASE, PHP FAMILY"/>
    <property type="match status" value="1"/>
</dbReference>
<comment type="caution">
    <text evidence="5">The sequence shown here is derived from an EMBL/GenBank/DDBJ whole genome shotgun (WGS) entry which is preliminary data.</text>
</comment>
<dbReference type="InterPro" id="IPR030934">
    <property type="entry name" value="Intein_C"/>
</dbReference>
<evidence type="ECO:0000313" key="5">
    <source>
        <dbReference type="EMBL" id="NCN64609.1"/>
    </source>
</evidence>
<dbReference type="PROSITE" id="PS50817">
    <property type="entry name" value="INTEIN_N_TER"/>
    <property type="match status" value="1"/>
</dbReference>
<dbReference type="InterPro" id="IPR036844">
    <property type="entry name" value="Hint_dom_sf"/>
</dbReference>
<dbReference type="SUPFAM" id="SSF89550">
    <property type="entry name" value="PHP domain-like"/>
    <property type="match status" value="1"/>
</dbReference>
<reference evidence="5" key="1">
    <citation type="submission" date="2019-11" db="EMBL/GenBank/DDBJ databases">
        <title>Lipid analysis of CO2-rich subsurface aquifers suggests an autotrophy-based deep biosphere with lysolipids enriched in CPR bacteria.</title>
        <authorList>
            <person name="Probst A.J."/>
            <person name="Elling F.J."/>
            <person name="Castelle C.J."/>
            <person name="Zhu Q."/>
            <person name="Elvert M."/>
            <person name="Birarda G."/>
            <person name="Holman H.-Y."/>
            <person name="Lane K.R."/>
            <person name="Ladd B."/>
            <person name="Ryan M.C."/>
            <person name="Woyke T."/>
            <person name="Hinrichs K.-U."/>
            <person name="Banfield J.F."/>
        </authorList>
    </citation>
    <scope>NUCLEOTIDE SEQUENCE</scope>
    <source>
        <strain evidence="5">CG_2015-01_33_1645</strain>
        <strain evidence="6">CG_2015-04_33_537</strain>
    </source>
</reference>
<dbReference type="InterPro" id="IPR016195">
    <property type="entry name" value="Pol/histidinol_Pase-like"/>
</dbReference>
<evidence type="ECO:0000313" key="7">
    <source>
        <dbReference type="Proteomes" id="UP000768163"/>
    </source>
</evidence>
<dbReference type="PANTHER" id="PTHR40084:SF1">
    <property type="entry name" value="PHOSPHOTRANSFERASE"/>
    <property type="match status" value="1"/>
</dbReference>
<organism evidence="5 7">
    <name type="scientific">Candidatus Altarchaeum hamiconexum</name>
    <dbReference type="NCBI Taxonomy" id="1803513"/>
    <lineage>
        <taxon>Archaea</taxon>
        <taxon>Candidatus Altarchaeota</taxon>
        <taxon>Candidatus Altiarchaeia</taxon>
        <taxon>Candidatus Altarchaeales</taxon>
        <taxon>Candidatus Altarchaeaceae</taxon>
        <taxon>Candidatus Altarchaeum</taxon>
    </lineage>
</organism>
<dbReference type="EMBL" id="JAACQH010000021">
    <property type="protein sequence ID" value="NCS91046.1"/>
    <property type="molecule type" value="Genomic_DNA"/>
</dbReference>
<sequence length="864" mass="100710">MLLADFHLHSKYSRATSPLMNVIDLGKAAKEKGINLLGTGDFTHPLYFAELKKNLSKFNEGIFIEEKSGTKFIPTTEICLIFGKEINNVRKVRKVHLLIFSENFEIVEQINDWLSKKGNLKADGRPIFGMNAVEFTEKIMEISKENFIVPAHCILPDTFLHCNSDMKMIKNISVGDLVYTHKGQYQKVQKVYRHRYKGEMINIKPYYFRIGLKTTPEHPICVIKTFKDCSNFGGQQHVYCRRNCSYLKRRGCKHPYFMNYRSEWVQAKDIEKGDVLVFPRFNTSTEDVKEIRISNYLSERQFKVLDNEISCNQGRTDKKLPNIVNVDKNFCRLGGYYISEGYTNNRDSIAFCFNQNEEEYVKDLNFLMKKIFKFSSPRIYKRKKTKSIEIIYFSKILSKVFGTLFYNSDAIKKANTKCLPFWMLTLPLEKQVEILTGWWRGDTGYTSSREMMNQMKIILLRLGIVPSIGKQTKEYFNKSKKHKIGNRTIKAQGDLFSFYNLSFFQDSFELLKTPEFRKFNTKLDRRHGWIDEKYIYIPVRDIGAEDYEGEVYNLEVEEDNSYVCEFAAVHNCWTPWFGILGSKSGFDSIEECFEDKSKEIYAVETGLSSDPLMNWQLSKLDKYALISNSDSHSLHNLGRECNAFNFDEEYVRYKDIINAIKFKNKEKFLFTVEVPPEFGKYHYTGHRSCNFSCAPKEAINLHNLCPICKNPLTIGVEQRVEELADREHGFIPLDAIPFKNIIPLWEICGKFKVKNKEKILINKFNNEMNVLLNAEIDEIRKIDENVAIVIESLRNNKHIVKPGYDGVYGEILTEGGNKGKESKEKEKNNKGKEKEKREKAKEKSKKEKEKSKGKERQKGLDEFL</sequence>
<dbReference type="PROSITE" id="PS50818">
    <property type="entry name" value="INTEIN_C_TER"/>
    <property type="match status" value="1"/>
</dbReference>
<dbReference type="Gene3D" id="3.10.28.10">
    <property type="entry name" value="Homing endonucleases"/>
    <property type="match status" value="1"/>
</dbReference>
<keyword evidence="2" id="KW-0651">Protein splicing</keyword>
<protein>
    <recommendedName>
        <fullName evidence="4">DOD-type homing endonuclease domain-containing protein</fullName>
    </recommendedName>
</protein>
<dbReference type="Gene3D" id="2.170.16.10">
    <property type="entry name" value="Hedgehog/Intein (Hint) domain"/>
    <property type="match status" value="1"/>
</dbReference>
<evidence type="ECO:0000256" key="2">
    <source>
        <dbReference type="ARBA" id="ARBA00023000"/>
    </source>
</evidence>
<dbReference type="Proteomes" id="UP000768163">
    <property type="component" value="Unassembled WGS sequence"/>
</dbReference>